<feature type="transmembrane region" description="Helical" evidence="7">
    <location>
        <begin position="478"/>
        <end position="496"/>
    </location>
</feature>
<keyword evidence="9" id="KW-1185">Reference proteome</keyword>
<dbReference type="InterPro" id="IPR001851">
    <property type="entry name" value="ABC_transp_permease"/>
</dbReference>
<evidence type="ECO:0000256" key="5">
    <source>
        <dbReference type="ARBA" id="ARBA00023136"/>
    </source>
</evidence>
<dbReference type="OrthoDB" id="9814461at2"/>
<evidence type="ECO:0000256" key="7">
    <source>
        <dbReference type="SAM" id="Phobius"/>
    </source>
</evidence>
<protein>
    <submittedName>
        <fullName evidence="8">Branched-chain amino acid ABC transporter permease</fullName>
    </submittedName>
</protein>
<feature type="transmembrane region" description="Helical" evidence="7">
    <location>
        <begin position="527"/>
        <end position="546"/>
    </location>
</feature>
<dbReference type="CDD" id="cd06581">
    <property type="entry name" value="TM_PBP1_LivM_like"/>
    <property type="match status" value="1"/>
</dbReference>
<evidence type="ECO:0000256" key="1">
    <source>
        <dbReference type="ARBA" id="ARBA00004651"/>
    </source>
</evidence>
<dbReference type="GO" id="GO:0015658">
    <property type="term" value="F:branched-chain amino acid transmembrane transporter activity"/>
    <property type="evidence" value="ECO:0007669"/>
    <property type="project" value="InterPro"/>
</dbReference>
<dbReference type="PATRIC" id="fig|1075402.3.peg.3117"/>
<evidence type="ECO:0000256" key="6">
    <source>
        <dbReference type="SAM" id="MobiDB-lite"/>
    </source>
</evidence>
<dbReference type="AlphaFoldDB" id="A0A1E7KMF7"/>
<evidence type="ECO:0000256" key="3">
    <source>
        <dbReference type="ARBA" id="ARBA00022692"/>
    </source>
</evidence>
<keyword evidence="3 7" id="KW-0812">Transmembrane</keyword>
<dbReference type="CDD" id="cd06582">
    <property type="entry name" value="TM_PBP1_LivH_like"/>
    <property type="match status" value="1"/>
</dbReference>
<feature type="transmembrane region" description="Helical" evidence="7">
    <location>
        <begin position="452"/>
        <end position="471"/>
    </location>
</feature>
<dbReference type="PANTHER" id="PTHR30482:SF17">
    <property type="entry name" value="ABC TRANSPORTER ATP-BINDING PROTEIN"/>
    <property type="match status" value="1"/>
</dbReference>
<sequence length="688" mass="70280">MGTLDAQLVPAVDGVAYGLLLFVVAAGLSLAFGTAGVLNLSHGTLYAVGAYTGAELSDGTWTGMLLGLLVGTLLACLAGVLLSVATAPLARRGHLAQALLTFGLALVGGNLLVEYFGSDSMPVRVPEALNESVNILGHRYPAYRLGFIVMAVLLATFGTWVLKRTRAGAAVRAAADDPQMLASTGHSPRVVHTGVLAAAGALAGAAGVLGAPIIGPAPDTADTVLMLSLVVVVLGGMRSLWAILVAAIVVGQVQTLGVSLAPEWAPYLLFAAMAAILTVRAHRSPVPEDAEHPGSIGSSSADPVRWLLRRLTPARAGAATRVGGSDRAASNRADAPERTVDGDSGSAPSGTRDTRRKAAGKLASGPFPRMLRQAAPLLLLLVVLIPLPTLLEPYTLSLVGYALALGLLAVSVTVLTGYAGLPTLGQAAPFAIGAYTTALIAGEGWTVGPVQVLASATTAALFALVTGPAVIRARGTTVLMITLAIGELTVIAIEQFKSLTGGTDGLLDFPATQALWGGEPLVEEDAIFNYTLVVAACAIAVTLLFLRSPAGKLLTGTRGAEARMRASGHPVTRYLLLAYIGSGALAGIGGSLLITVQAYVSPSDVGFEIAAFALLAAVIGGTHSVIGALLGAGLIVFVRDWLSAFWPGHGPLLLGTLFVVTVYLLPRGLAGLRPPLPNRRSPARESTS</sequence>
<evidence type="ECO:0000313" key="8">
    <source>
        <dbReference type="EMBL" id="OEV05054.1"/>
    </source>
</evidence>
<comment type="subcellular location">
    <subcellularLocation>
        <location evidence="1">Cell membrane</location>
        <topology evidence="1">Multi-pass membrane protein</topology>
    </subcellularLocation>
</comment>
<organism evidence="8 9">
    <name type="scientific">Streptomyces oceani</name>
    <dbReference type="NCBI Taxonomy" id="1075402"/>
    <lineage>
        <taxon>Bacteria</taxon>
        <taxon>Bacillati</taxon>
        <taxon>Actinomycetota</taxon>
        <taxon>Actinomycetes</taxon>
        <taxon>Kitasatosporales</taxon>
        <taxon>Streptomycetaceae</taxon>
        <taxon>Streptomyces</taxon>
    </lineage>
</organism>
<keyword evidence="5 7" id="KW-0472">Membrane</keyword>
<keyword evidence="2" id="KW-1003">Cell membrane</keyword>
<dbReference type="GO" id="GO:0005886">
    <property type="term" value="C:plasma membrane"/>
    <property type="evidence" value="ECO:0007669"/>
    <property type="project" value="UniProtKB-SubCell"/>
</dbReference>
<gene>
    <name evidence="8" type="ORF">AN216_04710</name>
</gene>
<feature type="transmembrane region" description="Helical" evidence="7">
    <location>
        <begin position="264"/>
        <end position="282"/>
    </location>
</feature>
<reference evidence="8 9" key="1">
    <citation type="journal article" date="2016" name="Front. Microbiol.">
        <title>Comparative Genomics Analysis of Streptomyces Species Reveals Their Adaptation to the Marine Environment and Their Diversity at the Genomic Level.</title>
        <authorList>
            <person name="Tian X."/>
            <person name="Zhang Z."/>
            <person name="Yang T."/>
            <person name="Chen M."/>
            <person name="Li J."/>
            <person name="Chen F."/>
            <person name="Yang J."/>
            <person name="Li W."/>
            <person name="Zhang B."/>
            <person name="Zhang Z."/>
            <person name="Wu J."/>
            <person name="Zhang C."/>
            <person name="Long L."/>
            <person name="Xiao J."/>
        </authorList>
    </citation>
    <scope>NUCLEOTIDE SEQUENCE [LARGE SCALE GENOMIC DNA]</scope>
    <source>
        <strain evidence="8 9">SCSIO 02100</strain>
    </source>
</reference>
<feature type="transmembrane region" description="Helical" evidence="7">
    <location>
        <begin position="374"/>
        <end position="391"/>
    </location>
</feature>
<feature type="region of interest" description="Disordered" evidence="6">
    <location>
        <begin position="317"/>
        <end position="360"/>
    </location>
</feature>
<feature type="transmembrane region" description="Helical" evidence="7">
    <location>
        <begin position="226"/>
        <end position="252"/>
    </location>
</feature>
<dbReference type="Proteomes" id="UP000176101">
    <property type="component" value="Unassembled WGS sequence"/>
</dbReference>
<evidence type="ECO:0000256" key="2">
    <source>
        <dbReference type="ARBA" id="ARBA00022475"/>
    </source>
</evidence>
<dbReference type="EMBL" id="LJGU01000107">
    <property type="protein sequence ID" value="OEV05054.1"/>
    <property type="molecule type" value="Genomic_DNA"/>
</dbReference>
<feature type="transmembrane region" description="Helical" evidence="7">
    <location>
        <begin position="15"/>
        <end position="41"/>
    </location>
</feature>
<feature type="transmembrane region" description="Helical" evidence="7">
    <location>
        <begin position="61"/>
        <end position="82"/>
    </location>
</feature>
<keyword evidence="4 7" id="KW-1133">Transmembrane helix</keyword>
<feature type="transmembrane region" description="Helical" evidence="7">
    <location>
        <begin position="398"/>
        <end position="421"/>
    </location>
</feature>
<evidence type="ECO:0000256" key="4">
    <source>
        <dbReference type="ARBA" id="ARBA00022989"/>
    </source>
</evidence>
<dbReference type="Pfam" id="PF02653">
    <property type="entry name" value="BPD_transp_2"/>
    <property type="match status" value="2"/>
</dbReference>
<accession>A0A1E7KMF7</accession>
<feature type="transmembrane region" description="Helical" evidence="7">
    <location>
        <begin position="574"/>
        <end position="600"/>
    </location>
</feature>
<dbReference type="InterPro" id="IPR043428">
    <property type="entry name" value="LivM-like"/>
</dbReference>
<feature type="transmembrane region" description="Helical" evidence="7">
    <location>
        <begin position="94"/>
        <end position="113"/>
    </location>
</feature>
<dbReference type="RefSeq" id="WP_079166259.1">
    <property type="nucleotide sequence ID" value="NZ_LJGU01000107.1"/>
</dbReference>
<proteinExistence type="predicted"/>
<evidence type="ECO:0000313" key="9">
    <source>
        <dbReference type="Proteomes" id="UP000176101"/>
    </source>
</evidence>
<name>A0A1E7KMF7_9ACTN</name>
<feature type="transmembrane region" description="Helical" evidence="7">
    <location>
        <begin position="142"/>
        <end position="162"/>
    </location>
</feature>
<comment type="caution">
    <text evidence="8">The sequence shown here is derived from an EMBL/GenBank/DDBJ whole genome shotgun (WGS) entry which is preliminary data.</text>
</comment>
<feature type="transmembrane region" description="Helical" evidence="7">
    <location>
        <begin position="644"/>
        <end position="665"/>
    </location>
</feature>
<dbReference type="PANTHER" id="PTHR30482">
    <property type="entry name" value="HIGH-AFFINITY BRANCHED-CHAIN AMINO ACID TRANSPORT SYSTEM PERMEASE"/>
    <property type="match status" value="1"/>
</dbReference>
<feature type="transmembrane region" description="Helical" evidence="7">
    <location>
        <begin position="190"/>
        <end position="214"/>
    </location>
</feature>
<feature type="transmembrane region" description="Helical" evidence="7">
    <location>
        <begin position="612"/>
        <end position="637"/>
    </location>
</feature>
<dbReference type="STRING" id="1075402.AN216_04710"/>